<organism evidence="1 2">
    <name type="scientific">Mycolicibacterium hassiacum (strain DSM 44199 / CIP 105218 / JCM 12690 / 3849)</name>
    <name type="common">Mycobacterium hassiacum</name>
    <dbReference type="NCBI Taxonomy" id="1122247"/>
    <lineage>
        <taxon>Bacteria</taxon>
        <taxon>Bacillati</taxon>
        <taxon>Actinomycetota</taxon>
        <taxon>Actinomycetes</taxon>
        <taxon>Mycobacteriales</taxon>
        <taxon>Mycobacteriaceae</taxon>
        <taxon>Mycolicibacterium</taxon>
    </lineage>
</organism>
<dbReference type="Proteomes" id="UP000006265">
    <property type="component" value="Unassembled WGS sequence"/>
</dbReference>
<evidence type="ECO:0000313" key="1">
    <source>
        <dbReference type="EMBL" id="EKF22429.1"/>
    </source>
</evidence>
<dbReference type="RefSeq" id="WP_005629989.1">
    <property type="nucleotide sequence ID" value="NZ_AMRA01000098.1"/>
</dbReference>
<sequence>MGTPTDIVIAATALAACIVLGGGIYETVVVDPRWPRRPGIIQERNGGIVRRRFWIPAHAAFEVLLVASLILSFGDAPVRNAVLVALVSHAVMRIWSFLDFIPKALEFERTDPADVDVQAAVAWTRRSRWRLPLDAIACVALLTALALA</sequence>
<dbReference type="AlphaFoldDB" id="K5BJ36"/>
<gene>
    <name evidence="1" type="ORF">C731_3601</name>
</gene>
<proteinExistence type="predicted"/>
<dbReference type="EMBL" id="AMRA01000098">
    <property type="protein sequence ID" value="EKF22429.1"/>
    <property type="molecule type" value="Genomic_DNA"/>
</dbReference>
<dbReference type="eggNOG" id="ENOG5030JGA">
    <property type="taxonomic scope" value="Bacteria"/>
</dbReference>
<evidence type="ECO:0000313" key="2">
    <source>
        <dbReference type="Proteomes" id="UP000006265"/>
    </source>
</evidence>
<keyword evidence="2" id="KW-1185">Reference proteome</keyword>
<name>K5BJ36_MYCHD</name>
<dbReference type="OrthoDB" id="4623405at2"/>
<accession>K5BJ36</accession>
<protein>
    <submittedName>
        <fullName evidence="1">Uncharacterized protein</fullName>
    </submittedName>
</protein>
<reference evidence="1 2" key="1">
    <citation type="journal article" date="2012" name="J. Bacteriol.">
        <title>Genome sequence of Mycobacterium hassiacum DSM 44199, a rare source of heat-stable mycobacterial proteins.</title>
        <authorList>
            <person name="Tiago I."/>
            <person name="Maranha A."/>
            <person name="Mendes V."/>
            <person name="Alarico S."/>
            <person name="Moynihan P.J."/>
            <person name="Clarke A.J."/>
            <person name="Macedo-Ribeiro S."/>
            <person name="Pereira P.J."/>
            <person name="Empadinhas N."/>
        </authorList>
    </citation>
    <scope>NUCLEOTIDE SEQUENCE [LARGE SCALE GENOMIC DNA]</scope>
    <source>
        <strain evidence="2">DSM 44199 / CIP 105218 / JCM 12690 / 3849</strain>
    </source>
</reference>
<comment type="caution">
    <text evidence="1">The sequence shown here is derived from an EMBL/GenBank/DDBJ whole genome shotgun (WGS) entry which is preliminary data.</text>
</comment>
<dbReference type="PATRIC" id="fig|1122247.3.peg.3455"/>